<proteinExistence type="predicted"/>
<dbReference type="FunFam" id="1.10.510.10:FF:000624">
    <property type="entry name" value="Mitogen-activated protein kinase"/>
    <property type="match status" value="1"/>
</dbReference>
<protein>
    <recommendedName>
        <fullName evidence="1">non-specific serine/threonine protein kinase</fullName>
        <ecNumber evidence="1">2.7.11.1</ecNumber>
    </recommendedName>
</protein>
<dbReference type="InterPro" id="IPR011009">
    <property type="entry name" value="Kinase-like_dom_sf"/>
</dbReference>
<reference evidence="11" key="1">
    <citation type="submission" date="2018-10" db="EMBL/GenBank/DDBJ databases">
        <title>Hidden diversity of soil giant viruses.</title>
        <authorList>
            <person name="Schulz F."/>
            <person name="Alteio L."/>
            <person name="Goudeau D."/>
            <person name="Ryan E.M."/>
            <person name="Malmstrom R.R."/>
            <person name="Blanchard J."/>
            <person name="Woyke T."/>
        </authorList>
    </citation>
    <scope>NUCLEOTIDE SEQUENCE</scope>
    <source>
        <strain evidence="11">SYV1</strain>
    </source>
</reference>
<feature type="region of interest" description="Disordered" evidence="9">
    <location>
        <begin position="574"/>
        <end position="602"/>
    </location>
</feature>
<dbReference type="Gene3D" id="3.30.200.20">
    <property type="entry name" value="Phosphorylase Kinase, domain 1"/>
    <property type="match status" value="1"/>
</dbReference>
<evidence type="ECO:0000313" key="11">
    <source>
        <dbReference type="EMBL" id="AYV86775.1"/>
    </source>
</evidence>
<dbReference type="SMART" id="SM00220">
    <property type="entry name" value="S_TKc"/>
    <property type="match status" value="1"/>
</dbReference>
<keyword evidence="5 11" id="KW-0418">Kinase</keyword>
<evidence type="ECO:0000256" key="8">
    <source>
        <dbReference type="ARBA" id="ARBA00048679"/>
    </source>
</evidence>
<dbReference type="FunFam" id="1.10.510.10:FF:000405">
    <property type="entry name" value="Mitogen-activated protein kinase"/>
    <property type="match status" value="1"/>
</dbReference>
<dbReference type="Pfam" id="PF00069">
    <property type="entry name" value="Pkinase"/>
    <property type="match status" value="2"/>
</dbReference>
<evidence type="ECO:0000256" key="4">
    <source>
        <dbReference type="ARBA" id="ARBA00022741"/>
    </source>
</evidence>
<evidence type="ECO:0000256" key="1">
    <source>
        <dbReference type="ARBA" id="ARBA00012513"/>
    </source>
</evidence>
<keyword evidence="4" id="KW-0547">Nucleotide-binding</keyword>
<feature type="domain" description="Protein kinase" evidence="10">
    <location>
        <begin position="64"/>
        <end position="533"/>
    </location>
</feature>
<keyword evidence="2" id="KW-0723">Serine/threonine-protein kinase</keyword>
<evidence type="ECO:0000256" key="7">
    <source>
        <dbReference type="ARBA" id="ARBA00047899"/>
    </source>
</evidence>
<evidence type="ECO:0000256" key="2">
    <source>
        <dbReference type="ARBA" id="ARBA00022527"/>
    </source>
</evidence>
<dbReference type="PROSITE" id="PS00108">
    <property type="entry name" value="PROTEIN_KINASE_ST"/>
    <property type="match status" value="1"/>
</dbReference>
<accession>A0A3G5AHT5</accession>
<name>A0A3G5AHT5_9VIRU</name>
<dbReference type="EC" id="2.7.11.1" evidence="1"/>
<keyword evidence="6" id="KW-0067">ATP-binding</keyword>
<dbReference type="Gene3D" id="1.10.510.10">
    <property type="entry name" value="Transferase(Phosphotransferase) domain 1"/>
    <property type="match status" value="2"/>
</dbReference>
<feature type="compositionally biased region" description="Low complexity" evidence="9">
    <location>
        <begin position="237"/>
        <end position="254"/>
    </location>
</feature>
<dbReference type="GO" id="GO:0005524">
    <property type="term" value="F:ATP binding"/>
    <property type="evidence" value="ECO:0007669"/>
    <property type="project" value="UniProtKB-KW"/>
</dbReference>
<dbReference type="InterPro" id="IPR003527">
    <property type="entry name" value="MAP_kinase_CS"/>
</dbReference>
<evidence type="ECO:0000256" key="5">
    <source>
        <dbReference type="ARBA" id="ARBA00022777"/>
    </source>
</evidence>
<sequence length="647" mass="73431">MLTLTPHVSEQLTHTHIIQSSKDSESSLLHPTAKTKVPSKKQSRNKIETDTNKLTLSELPPDEYSIQCLKGTGSYGLVYEAINIKTNKKVVIKKISGIFDTTTNAKRMLREIKLLRAIQGHPNIISLQRVVIPPSSRNDVNLVLDYSDTDLQRLFNSNQYFSNQHIRYVIYQILCGLKYLHSASIIHRDLKPSNILVDQDCSVRLCDFGLARSLHVMDQFQARLHRINEKTRESKKQNQSNQSNQSNQTTTTLNVTTSNVMDDITILLNNDKSDLKEELPKVHSKKRPASCMMVTSLVAPKNSQINENVNKKEIEMKTLKTTTSSPFSALFCVPFSGASISIPNVENGGKEMHPVTATSSIPFSIPTTIPAPPPLLRTLTQHVVTRWYRSPEIIFLSEKYTTAVDLWSAGCILGEMLMMQKDNGYTPATRTSFFPGRSCFPLTAESPYAFQDHRDQLNLIFNVLGTPSIEDLSCIDNLTARQFVSLLEPKQPQDLQRRFPCADPDAIDLLKKLLEFNPSKRISAEEALNHPYLASMADANKFLTFPLINTWSEEDELSWLQYYQFEIQLDSQQHIPPLPVNTHGDGDNEENTSSDELDFESQEKERYRVRKAQAKCREQNKLLNEAVIRNLLLDEANRDIGEWVKPL</sequence>
<feature type="region of interest" description="Disordered" evidence="9">
    <location>
        <begin position="230"/>
        <end position="254"/>
    </location>
</feature>
<dbReference type="PROSITE" id="PS50011">
    <property type="entry name" value="PROTEIN_KINASE_DOM"/>
    <property type="match status" value="1"/>
</dbReference>
<evidence type="ECO:0000256" key="6">
    <source>
        <dbReference type="ARBA" id="ARBA00022840"/>
    </source>
</evidence>
<feature type="compositionally biased region" description="Polar residues" evidence="9">
    <location>
        <begin position="17"/>
        <end position="29"/>
    </location>
</feature>
<dbReference type="InterPro" id="IPR008271">
    <property type="entry name" value="Ser/Thr_kinase_AS"/>
</dbReference>
<dbReference type="PROSITE" id="PS01351">
    <property type="entry name" value="MAPK"/>
    <property type="match status" value="1"/>
</dbReference>
<evidence type="ECO:0000256" key="3">
    <source>
        <dbReference type="ARBA" id="ARBA00022679"/>
    </source>
</evidence>
<dbReference type="InterPro" id="IPR050117">
    <property type="entry name" value="MAPK"/>
</dbReference>
<evidence type="ECO:0000259" key="10">
    <source>
        <dbReference type="PROSITE" id="PS50011"/>
    </source>
</evidence>
<dbReference type="InterPro" id="IPR000719">
    <property type="entry name" value="Prot_kinase_dom"/>
</dbReference>
<dbReference type="SUPFAM" id="SSF56112">
    <property type="entry name" value="Protein kinase-like (PK-like)"/>
    <property type="match status" value="1"/>
</dbReference>
<evidence type="ECO:0000256" key="9">
    <source>
        <dbReference type="SAM" id="MobiDB-lite"/>
    </source>
</evidence>
<gene>
    <name evidence="11" type="ORF">Sylvanvirus9_5</name>
</gene>
<feature type="region of interest" description="Disordered" evidence="9">
    <location>
        <begin position="17"/>
        <end position="47"/>
    </location>
</feature>
<feature type="compositionally biased region" description="Acidic residues" evidence="9">
    <location>
        <begin position="587"/>
        <end position="600"/>
    </location>
</feature>
<comment type="catalytic activity">
    <reaction evidence="7">
        <text>L-threonyl-[protein] + ATP = O-phospho-L-threonyl-[protein] + ADP + H(+)</text>
        <dbReference type="Rhea" id="RHEA:46608"/>
        <dbReference type="Rhea" id="RHEA-COMP:11060"/>
        <dbReference type="Rhea" id="RHEA-COMP:11605"/>
        <dbReference type="ChEBI" id="CHEBI:15378"/>
        <dbReference type="ChEBI" id="CHEBI:30013"/>
        <dbReference type="ChEBI" id="CHEBI:30616"/>
        <dbReference type="ChEBI" id="CHEBI:61977"/>
        <dbReference type="ChEBI" id="CHEBI:456216"/>
        <dbReference type="EC" id="2.7.11.1"/>
    </reaction>
</comment>
<keyword evidence="3" id="KW-0808">Transferase</keyword>
<dbReference type="EMBL" id="MK072515">
    <property type="protein sequence ID" value="AYV86775.1"/>
    <property type="molecule type" value="Genomic_DNA"/>
</dbReference>
<dbReference type="GO" id="GO:0004674">
    <property type="term" value="F:protein serine/threonine kinase activity"/>
    <property type="evidence" value="ECO:0007669"/>
    <property type="project" value="UniProtKB-KW"/>
</dbReference>
<comment type="catalytic activity">
    <reaction evidence="8">
        <text>L-seryl-[protein] + ATP = O-phospho-L-seryl-[protein] + ADP + H(+)</text>
        <dbReference type="Rhea" id="RHEA:17989"/>
        <dbReference type="Rhea" id="RHEA-COMP:9863"/>
        <dbReference type="Rhea" id="RHEA-COMP:11604"/>
        <dbReference type="ChEBI" id="CHEBI:15378"/>
        <dbReference type="ChEBI" id="CHEBI:29999"/>
        <dbReference type="ChEBI" id="CHEBI:30616"/>
        <dbReference type="ChEBI" id="CHEBI:83421"/>
        <dbReference type="ChEBI" id="CHEBI:456216"/>
        <dbReference type="EC" id="2.7.11.1"/>
    </reaction>
</comment>
<dbReference type="PANTHER" id="PTHR24055">
    <property type="entry name" value="MITOGEN-ACTIVATED PROTEIN KINASE"/>
    <property type="match status" value="1"/>
</dbReference>
<organism evidence="11">
    <name type="scientific">Sylvanvirus sp</name>
    <dbReference type="NCBI Taxonomy" id="2487774"/>
    <lineage>
        <taxon>Viruses</taxon>
    </lineage>
</organism>